<evidence type="ECO:0000259" key="2">
    <source>
        <dbReference type="Pfam" id="PF13952"/>
    </source>
</evidence>
<dbReference type="PANTHER" id="PTHR48258:SF15">
    <property type="entry name" value="OS02G0543900 PROTEIN"/>
    <property type="match status" value="1"/>
</dbReference>
<evidence type="ECO:0000313" key="4">
    <source>
        <dbReference type="Proteomes" id="UP001280121"/>
    </source>
</evidence>
<proteinExistence type="predicted"/>
<sequence length="317" mass="36811">MGIRQDLHPIESNGKNVLPPPCYSMSKDEKKKLCRWLLNLKVPDGHSSNISQCVIVGETKISGMKTHDCHVFLERLLPLIVREMLPRHVSDAVIELCIHNLDEIHRLEFVGWFNQRITQLYKEGQVCKLMLSLARGPEKRATYYPGYNVNGFRFDIINQDETRKTQINGVVVKWEIQTEEVSYYGRNKDIVELCYTVGNKVVLFDCDWFDTSREGRGYKRDRYEIVTVNIKRKLNTQDTFVLACQANQVYYTKGLLDNSWNAVNEIKPRNLYEMPVDGEPYQEETQFNSTNVNKEGNENEEDEIDSSRVEADAMIVE</sequence>
<organism evidence="3 4">
    <name type="scientific">Dipteronia dyeriana</name>
    <dbReference type="NCBI Taxonomy" id="168575"/>
    <lineage>
        <taxon>Eukaryota</taxon>
        <taxon>Viridiplantae</taxon>
        <taxon>Streptophyta</taxon>
        <taxon>Embryophyta</taxon>
        <taxon>Tracheophyta</taxon>
        <taxon>Spermatophyta</taxon>
        <taxon>Magnoliopsida</taxon>
        <taxon>eudicotyledons</taxon>
        <taxon>Gunneridae</taxon>
        <taxon>Pentapetalae</taxon>
        <taxon>rosids</taxon>
        <taxon>malvids</taxon>
        <taxon>Sapindales</taxon>
        <taxon>Sapindaceae</taxon>
        <taxon>Hippocastanoideae</taxon>
        <taxon>Acereae</taxon>
        <taxon>Dipteronia</taxon>
    </lineage>
</organism>
<dbReference type="Proteomes" id="UP001280121">
    <property type="component" value="Unassembled WGS sequence"/>
</dbReference>
<protein>
    <recommendedName>
        <fullName evidence="2">DUF4216 domain-containing protein</fullName>
    </recommendedName>
</protein>
<name>A0AAD9U0F7_9ROSI</name>
<feature type="domain" description="DUF4216" evidence="2">
    <location>
        <begin position="192"/>
        <end position="263"/>
    </location>
</feature>
<keyword evidence="4" id="KW-1185">Reference proteome</keyword>
<accession>A0AAD9U0F7</accession>
<evidence type="ECO:0000256" key="1">
    <source>
        <dbReference type="SAM" id="MobiDB-lite"/>
    </source>
</evidence>
<gene>
    <name evidence="3" type="ORF">Ddye_020289</name>
</gene>
<dbReference type="InterPro" id="IPR025312">
    <property type="entry name" value="DUF4216"/>
</dbReference>
<comment type="caution">
    <text evidence="3">The sequence shown here is derived from an EMBL/GenBank/DDBJ whole genome shotgun (WGS) entry which is preliminary data.</text>
</comment>
<dbReference type="Pfam" id="PF13952">
    <property type="entry name" value="DUF4216"/>
    <property type="match status" value="1"/>
</dbReference>
<reference evidence="3" key="1">
    <citation type="journal article" date="2023" name="Plant J.">
        <title>Genome sequences and population genomics provide insights into the demographic history, inbreeding, and mutation load of two 'living fossil' tree species of Dipteronia.</title>
        <authorList>
            <person name="Feng Y."/>
            <person name="Comes H.P."/>
            <person name="Chen J."/>
            <person name="Zhu S."/>
            <person name="Lu R."/>
            <person name="Zhang X."/>
            <person name="Li P."/>
            <person name="Qiu J."/>
            <person name="Olsen K.M."/>
            <person name="Qiu Y."/>
        </authorList>
    </citation>
    <scope>NUCLEOTIDE SEQUENCE</scope>
    <source>
        <strain evidence="3">KIB01</strain>
    </source>
</reference>
<feature type="region of interest" description="Disordered" evidence="1">
    <location>
        <begin position="288"/>
        <end position="317"/>
    </location>
</feature>
<dbReference type="AlphaFoldDB" id="A0AAD9U0F7"/>
<dbReference type="EMBL" id="JANJYI010000006">
    <property type="protein sequence ID" value="KAK2645094.1"/>
    <property type="molecule type" value="Genomic_DNA"/>
</dbReference>
<evidence type="ECO:0000313" key="3">
    <source>
        <dbReference type="EMBL" id="KAK2645094.1"/>
    </source>
</evidence>
<dbReference type="PANTHER" id="PTHR48258">
    <property type="entry name" value="DUF4218 DOMAIN-CONTAINING PROTEIN-RELATED"/>
    <property type="match status" value="1"/>
</dbReference>